<evidence type="ECO:0000256" key="5">
    <source>
        <dbReference type="ARBA" id="ARBA00023136"/>
    </source>
</evidence>
<feature type="transmembrane region" description="Helical" evidence="6">
    <location>
        <begin position="143"/>
        <end position="164"/>
    </location>
</feature>
<dbReference type="Gene3D" id="1.10.10.1740">
    <property type="entry name" value="Transmembrane protein 14-like"/>
    <property type="match status" value="1"/>
</dbReference>
<dbReference type="GO" id="GO:0015245">
    <property type="term" value="F:fatty acid transmembrane transporter activity"/>
    <property type="evidence" value="ECO:0007669"/>
    <property type="project" value="TreeGrafter"/>
</dbReference>
<accession>A0A833W1T0</accession>
<organism evidence="7 8">
    <name type="scientific">Carex littledalei</name>
    <dbReference type="NCBI Taxonomy" id="544730"/>
    <lineage>
        <taxon>Eukaryota</taxon>
        <taxon>Viridiplantae</taxon>
        <taxon>Streptophyta</taxon>
        <taxon>Embryophyta</taxon>
        <taxon>Tracheophyta</taxon>
        <taxon>Spermatophyta</taxon>
        <taxon>Magnoliopsida</taxon>
        <taxon>Liliopsida</taxon>
        <taxon>Poales</taxon>
        <taxon>Cyperaceae</taxon>
        <taxon>Cyperoideae</taxon>
        <taxon>Cariceae</taxon>
        <taxon>Carex</taxon>
        <taxon>Carex subgen. Euthyceras</taxon>
    </lineage>
</organism>
<dbReference type="InterPro" id="IPR044890">
    <property type="entry name" value="TMEM14_sf"/>
</dbReference>
<evidence type="ECO:0000256" key="3">
    <source>
        <dbReference type="ARBA" id="ARBA00022692"/>
    </source>
</evidence>
<dbReference type="Pfam" id="PF03647">
    <property type="entry name" value="Tmemb_14"/>
    <property type="match status" value="1"/>
</dbReference>
<evidence type="ECO:0000256" key="4">
    <source>
        <dbReference type="ARBA" id="ARBA00022989"/>
    </source>
</evidence>
<evidence type="ECO:0000256" key="1">
    <source>
        <dbReference type="ARBA" id="ARBA00004370"/>
    </source>
</evidence>
<dbReference type="PANTHER" id="PTHR12668:SF38">
    <property type="entry name" value="PROTEIN FATTY ACID EXPORT 4, CHLOROPLASTIC"/>
    <property type="match status" value="1"/>
</dbReference>
<keyword evidence="3 6" id="KW-0812">Transmembrane</keyword>
<dbReference type="EMBL" id="SWLB01000003">
    <property type="protein sequence ID" value="KAF3340364.1"/>
    <property type="molecule type" value="Genomic_DNA"/>
</dbReference>
<dbReference type="Proteomes" id="UP000623129">
    <property type="component" value="Unassembled WGS sequence"/>
</dbReference>
<feature type="transmembrane region" description="Helical" evidence="6">
    <location>
        <begin position="119"/>
        <end position="137"/>
    </location>
</feature>
<comment type="subcellular location">
    <subcellularLocation>
        <location evidence="1">Membrane</location>
    </subcellularLocation>
</comment>
<name>A0A833W1T0_9POAL</name>
<reference evidence="7" key="1">
    <citation type="submission" date="2020-01" db="EMBL/GenBank/DDBJ databases">
        <title>Genome sequence of Kobresia littledalei, the first chromosome-level genome in the family Cyperaceae.</title>
        <authorList>
            <person name="Qu G."/>
        </authorList>
    </citation>
    <scope>NUCLEOTIDE SEQUENCE</scope>
    <source>
        <strain evidence="7">C.B.Clarke</strain>
        <tissue evidence="7">Leaf</tissue>
    </source>
</reference>
<comment type="caution">
    <text evidence="7">The sequence shown here is derived from an EMBL/GenBank/DDBJ whole genome shotgun (WGS) entry which is preliminary data.</text>
</comment>
<keyword evidence="4 6" id="KW-1133">Transmembrane helix</keyword>
<feature type="transmembrane region" description="Helical" evidence="6">
    <location>
        <begin position="58"/>
        <end position="83"/>
    </location>
</feature>
<keyword evidence="8" id="KW-1185">Reference proteome</keyword>
<dbReference type="GO" id="GO:0009706">
    <property type="term" value="C:chloroplast inner membrane"/>
    <property type="evidence" value="ECO:0007669"/>
    <property type="project" value="TreeGrafter"/>
</dbReference>
<evidence type="ECO:0000313" key="8">
    <source>
        <dbReference type="Proteomes" id="UP000623129"/>
    </source>
</evidence>
<dbReference type="PANTHER" id="PTHR12668">
    <property type="entry name" value="TRANSMEMBRANE PROTEIN 14, 15"/>
    <property type="match status" value="1"/>
</dbReference>
<protein>
    <submittedName>
        <fullName evidence="7">Protein FATTY ACID EXPORT 4</fullName>
    </submittedName>
</protein>
<proteinExistence type="inferred from homology"/>
<evidence type="ECO:0000256" key="6">
    <source>
        <dbReference type="SAM" id="Phobius"/>
    </source>
</evidence>
<keyword evidence="5 6" id="KW-0472">Membrane</keyword>
<comment type="similarity">
    <text evidence="2">Belongs to the TMEM14 family.</text>
</comment>
<dbReference type="OrthoDB" id="5620at2759"/>
<gene>
    <name evidence="7" type="ORF">FCM35_KLT16135</name>
</gene>
<evidence type="ECO:0000256" key="2">
    <source>
        <dbReference type="ARBA" id="ARBA00007590"/>
    </source>
</evidence>
<dbReference type="InterPro" id="IPR005349">
    <property type="entry name" value="TMEM14"/>
</dbReference>
<evidence type="ECO:0000313" key="7">
    <source>
        <dbReference type="EMBL" id="KAF3340364.1"/>
    </source>
</evidence>
<sequence length="168" mass="17774">MLTSLSLHSSILPSFPFYSVSSQCLGSHRLSTGHLSLTTRIDKTVRTRAQRLRCHVSLLVDFAPTASAAYGTLLLGGGLFAYLRSGSKGSIFGGLSGGALMVAAYYLMQSVETKGAGDAIGFGSAFLFACVFGIRLYNTKKLVPSGLLLALSLGALTVFFSAYMQDKI</sequence>
<dbReference type="AlphaFoldDB" id="A0A833W1T0"/>
<feature type="transmembrane region" description="Helical" evidence="6">
    <location>
        <begin position="89"/>
        <end position="107"/>
    </location>
</feature>